<dbReference type="SMART" id="SM00137">
    <property type="entry name" value="MAM"/>
    <property type="match status" value="1"/>
</dbReference>
<dbReference type="Pfam" id="PF02494">
    <property type="entry name" value="HYR"/>
    <property type="match status" value="9"/>
</dbReference>
<dbReference type="AlphaFoldDB" id="A0A8B7ZA51"/>
<dbReference type="KEGG" id="aplc:110985253"/>
<feature type="domain" description="HYR" evidence="4">
    <location>
        <begin position="750"/>
        <end position="841"/>
    </location>
</feature>
<evidence type="ECO:0000256" key="1">
    <source>
        <dbReference type="ARBA" id="ARBA00022737"/>
    </source>
</evidence>
<dbReference type="PANTHER" id="PTHR24273:SF32">
    <property type="entry name" value="HYALIN"/>
    <property type="match status" value="1"/>
</dbReference>
<dbReference type="OrthoDB" id="337038at2759"/>
<organism evidence="5 6">
    <name type="scientific">Acanthaster planci</name>
    <name type="common">Crown-of-thorns starfish</name>
    <dbReference type="NCBI Taxonomy" id="133434"/>
    <lineage>
        <taxon>Eukaryota</taxon>
        <taxon>Metazoa</taxon>
        <taxon>Echinodermata</taxon>
        <taxon>Eleutherozoa</taxon>
        <taxon>Asterozoa</taxon>
        <taxon>Asteroidea</taxon>
        <taxon>Valvatacea</taxon>
        <taxon>Valvatida</taxon>
        <taxon>Acanthasteridae</taxon>
        <taxon>Acanthaster</taxon>
    </lineage>
</organism>
<dbReference type="PANTHER" id="PTHR24273">
    <property type="entry name" value="FI04643P-RELATED"/>
    <property type="match status" value="1"/>
</dbReference>
<keyword evidence="5" id="KW-1185">Reference proteome</keyword>
<dbReference type="PROSITE" id="PS50825">
    <property type="entry name" value="HYR"/>
    <property type="match status" value="8"/>
</dbReference>
<keyword evidence="2" id="KW-1133">Transmembrane helix</keyword>
<evidence type="ECO:0000313" key="5">
    <source>
        <dbReference type="Proteomes" id="UP000694845"/>
    </source>
</evidence>
<dbReference type="GeneID" id="110985253"/>
<feature type="domain" description="HYR" evidence="4">
    <location>
        <begin position="842"/>
        <end position="929"/>
    </location>
</feature>
<feature type="domain" description="MAM" evidence="3">
    <location>
        <begin position="1"/>
        <end position="133"/>
    </location>
</feature>
<evidence type="ECO:0000259" key="4">
    <source>
        <dbReference type="PROSITE" id="PS50825"/>
    </source>
</evidence>
<dbReference type="InterPro" id="IPR003410">
    <property type="entry name" value="HYR_dom"/>
</dbReference>
<gene>
    <name evidence="6" type="primary">LOC110985253</name>
</gene>
<feature type="domain" description="HYR" evidence="4">
    <location>
        <begin position="1023"/>
        <end position="1113"/>
    </location>
</feature>
<keyword evidence="2" id="KW-0472">Membrane</keyword>
<dbReference type="SUPFAM" id="SSF49899">
    <property type="entry name" value="Concanavalin A-like lectins/glucanases"/>
    <property type="match status" value="2"/>
</dbReference>
<feature type="domain" description="HYR" evidence="4">
    <location>
        <begin position="481"/>
        <end position="568"/>
    </location>
</feature>
<dbReference type="RefSeq" id="XP_022101847.1">
    <property type="nucleotide sequence ID" value="XM_022246155.1"/>
</dbReference>
<dbReference type="CDD" id="cd06263">
    <property type="entry name" value="MAM"/>
    <property type="match status" value="2"/>
</dbReference>
<dbReference type="GO" id="GO:0016020">
    <property type="term" value="C:membrane"/>
    <property type="evidence" value="ECO:0007669"/>
    <property type="project" value="InterPro"/>
</dbReference>
<accession>A0A8B7ZA51</accession>
<sequence length="1218" mass="128586">MKLIDITGGYCFFEVDYTEGNDAVLLSPTVLMEPQNSEEILCLSFWYSMFGADIGSLTVYLESENQAEMFLDPPVFTTSGQHTGRRSWQRALIDISNQTSDFKVVFRGIKTNDGDEGDMAFDDVGIYSGACQRNLDFNCDFEDGTLCGWMHSKEDLYLLTERGDTLSVGTGPDFDKTKGDISGTYLYLEASDSATGESGTIVSPLVETRFVQNRTISFWYNMYGGGMGALRLFVESAESNTSEQAFVVQGQQTDADEWLQAVVEVTNAPPVFSVYIKATRGTSFQSDISIDDIKISPDIDTEAPVVTCPCTLSTETDTGRADAAVTWTSSPSATDYVDTFNSSDIHCTDTEGNVAVSGGMYGLGTTNITCNATDTAMNTGSCSFSLSVRDKEAPVVTCPNTVTTNTDTGTADAAVTWTSAPSATDNVDTFTLSDIGCADTAGNIVVSGGVYRLGTTNIVCNATDAAMNVGSCNFSITIRDGEAPVVSCPDTVNMDTEKGKAHAAVSWTSMPSATDNVDTFTSSDIRCTDTAGNVVLSGGRYELGTTRVTCSASDAAGKNGSCQFSIEVVDSEPPNVTCPDTVTMKTSTGRADAAVTWTPLPTSTDNVDLLTSSDIECVSSEGFAVVSRGLYGVGNTTVTCSATDAARNIGSCQFTIQVVDKEPPQIICPNGVASKRTDVGMPNAVVTWTPMPSATDNVDIFTSSDIQCLNDAGSFVVSGGVYNLGTTTVTCNATDAGMNAISCQFTIEIIDKEPPALTCPITVTMDTDKGRADAAVTWTLIPSATDNVDTFTSSDVRCTNTAGNVVVSGGMYGLGTTRVTCSASDAALNTGSCQFIIEVVDSEPPHVTCPDTVTMTAGTGRADATVAWTSLPKSTDNVDHLTLSDIECVSSEGFAVVSRGLYGVGNTTVTCSVTDSARNIGSCQFTIVVVDREPPQITCPNEVTSKSTDIGMPNAAVVWSSMPSATDNVDIFTLSDILCSDDLGSVVVSSGVYELGLTTVTCTVTDGAMNAESCQFTIDVIDTEVPSISCPDSVISVSAERGQSTASVTWIQYLSANDNVDSLTLSDIRCENNAGATVVSGGMYGLGSTTVICSVTDGAMNTGSCQFTIEVAESNINGAVIAIAASTGAVVFGSIVAIGVMCVHLMRRVPGYGLSNVLNSFSNQNVEWEERPREYRRSAKYDIQFYGQEDDSFPRQYVVPGPAFVGNRDGSFNDAFYY</sequence>
<dbReference type="InterPro" id="IPR000998">
    <property type="entry name" value="MAM_dom"/>
</dbReference>
<reference evidence="6" key="1">
    <citation type="submission" date="2025-08" db="UniProtKB">
        <authorList>
            <consortium name="RefSeq"/>
        </authorList>
    </citation>
    <scope>IDENTIFICATION</scope>
</reference>
<feature type="domain" description="HYR" evidence="4">
    <location>
        <begin position="930"/>
        <end position="1022"/>
    </location>
</feature>
<feature type="domain" description="HYR" evidence="4">
    <location>
        <begin position="389"/>
        <end position="480"/>
    </location>
</feature>
<dbReference type="OMA" id="GNSAQCC"/>
<evidence type="ECO:0000259" key="3">
    <source>
        <dbReference type="PROSITE" id="PS50060"/>
    </source>
</evidence>
<name>A0A8B7ZA51_ACAPL</name>
<evidence type="ECO:0000256" key="2">
    <source>
        <dbReference type="SAM" id="Phobius"/>
    </source>
</evidence>
<dbReference type="Gene3D" id="2.60.120.200">
    <property type="match status" value="2"/>
</dbReference>
<feature type="domain" description="HYR" evidence="4">
    <location>
        <begin position="299"/>
        <end position="388"/>
    </location>
</feature>
<dbReference type="InterPro" id="IPR013320">
    <property type="entry name" value="ConA-like_dom_sf"/>
</dbReference>
<proteinExistence type="predicted"/>
<keyword evidence="1" id="KW-0677">Repeat</keyword>
<dbReference type="Proteomes" id="UP000694845">
    <property type="component" value="Unplaced"/>
</dbReference>
<keyword evidence="2" id="KW-0812">Transmembrane</keyword>
<dbReference type="Pfam" id="PF00629">
    <property type="entry name" value="MAM"/>
    <property type="match status" value="2"/>
</dbReference>
<feature type="domain" description="HYR" evidence="4">
    <location>
        <begin position="569"/>
        <end position="660"/>
    </location>
</feature>
<feature type="transmembrane region" description="Helical" evidence="2">
    <location>
        <begin position="1119"/>
        <end position="1143"/>
    </location>
</feature>
<feature type="domain" description="MAM" evidence="3">
    <location>
        <begin position="137"/>
        <end position="310"/>
    </location>
</feature>
<evidence type="ECO:0000313" key="6">
    <source>
        <dbReference type="RefSeq" id="XP_022101847.1"/>
    </source>
</evidence>
<protein>
    <submittedName>
        <fullName evidence="6">Hyalin-like</fullName>
    </submittedName>
</protein>
<dbReference type="PROSITE" id="PS50060">
    <property type="entry name" value="MAM_2"/>
    <property type="match status" value="2"/>
</dbReference>